<organism evidence="2 3">
    <name type="scientific">Shewanella benthica</name>
    <dbReference type="NCBI Taxonomy" id="43661"/>
    <lineage>
        <taxon>Bacteria</taxon>
        <taxon>Pseudomonadati</taxon>
        <taxon>Pseudomonadota</taxon>
        <taxon>Gammaproteobacteria</taxon>
        <taxon>Alteromonadales</taxon>
        <taxon>Shewanellaceae</taxon>
        <taxon>Shewanella</taxon>
    </lineage>
</organism>
<evidence type="ECO:0000313" key="3">
    <source>
        <dbReference type="Proteomes" id="UP000250123"/>
    </source>
</evidence>
<reference evidence="3" key="1">
    <citation type="submission" date="2018-06" db="EMBL/GenBank/DDBJ databases">
        <authorList>
            <person name="Cea G.-C."/>
            <person name="William W."/>
        </authorList>
    </citation>
    <scope>NUCLEOTIDE SEQUENCE [LARGE SCALE GENOMIC DNA]</scope>
    <source>
        <strain evidence="3">DB21MT-2</strain>
    </source>
</reference>
<dbReference type="Proteomes" id="UP000250123">
    <property type="component" value="Chromosome SHEWBE"/>
</dbReference>
<keyword evidence="1" id="KW-1133">Transmembrane helix</keyword>
<dbReference type="EMBL" id="LS483452">
    <property type="protein sequence ID" value="SQH78284.1"/>
    <property type="molecule type" value="Genomic_DNA"/>
</dbReference>
<accession>A0A330MA28</accession>
<sequence length="54" mass="6007">MLKLSGHLGGRFFICQITNFKYLLELVHWAVLVLGSILHTNIALLSNACPARNV</sequence>
<evidence type="ECO:0000313" key="2">
    <source>
        <dbReference type="EMBL" id="SQH78284.1"/>
    </source>
</evidence>
<protein>
    <submittedName>
        <fullName evidence="2">Uncharacterized protein</fullName>
    </submittedName>
</protein>
<dbReference type="AlphaFoldDB" id="A0A330MA28"/>
<evidence type="ECO:0000256" key="1">
    <source>
        <dbReference type="SAM" id="Phobius"/>
    </source>
</evidence>
<gene>
    <name evidence="2" type="ORF">SHEWBE_4324</name>
</gene>
<keyword evidence="1" id="KW-0472">Membrane</keyword>
<dbReference type="KEGG" id="sbk:SHEWBE_4324"/>
<keyword evidence="1" id="KW-0812">Transmembrane</keyword>
<name>A0A330MA28_9GAMM</name>
<proteinExistence type="predicted"/>
<feature type="transmembrane region" description="Helical" evidence="1">
    <location>
        <begin position="26"/>
        <end position="45"/>
    </location>
</feature>